<dbReference type="Proteomes" id="UP001607302">
    <property type="component" value="Unassembled WGS sequence"/>
</dbReference>
<dbReference type="EMBL" id="JAUDFV010000133">
    <property type="protein sequence ID" value="KAL2726472.1"/>
    <property type="molecule type" value="Genomic_DNA"/>
</dbReference>
<dbReference type="AlphaFoldDB" id="A0ABD2B183"/>
<accession>A0ABD2B183</accession>
<name>A0ABD2B183_VESSQ</name>
<protein>
    <submittedName>
        <fullName evidence="1">Uncharacterized protein</fullName>
    </submittedName>
</protein>
<proteinExistence type="predicted"/>
<gene>
    <name evidence="1" type="ORF">V1478_006750</name>
</gene>
<sequence>MQIGFSCIADNDRATNGQAYESIDTPITGGRIEFWDLELSDARNRDKRIHPNGAEIRAPKPMSFVPLRLVTLIEDTQGFRRSRRPQVFRIENAWFTKAIRFGGTVKGARKDGDDGKVRRW</sequence>
<evidence type="ECO:0000313" key="1">
    <source>
        <dbReference type="EMBL" id="KAL2726472.1"/>
    </source>
</evidence>
<keyword evidence="2" id="KW-1185">Reference proteome</keyword>
<organism evidence="1 2">
    <name type="scientific">Vespula squamosa</name>
    <name type="common">Southern yellow jacket</name>
    <name type="synonym">Wasp</name>
    <dbReference type="NCBI Taxonomy" id="30214"/>
    <lineage>
        <taxon>Eukaryota</taxon>
        <taxon>Metazoa</taxon>
        <taxon>Ecdysozoa</taxon>
        <taxon>Arthropoda</taxon>
        <taxon>Hexapoda</taxon>
        <taxon>Insecta</taxon>
        <taxon>Pterygota</taxon>
        <taxon>Neoptera</taxon>
        <taxon>Endopterygota</taxon>
        <taxon>Hymenoptera</taxon>
        <taxon>Apocrita</taxon>
        <taxon>Aculeata</taxon>
        <taxon>Vespoidea</taxon>
        <taxon>Vespidae</taxon>
        <taxon>Vespinae</taxon>
        <taxon>Vespula</taxon>
    </lineage>
</organism>
<evidence type="ECO:0000313" key="2">
    <source>
        <dbReference type="Proteomes" id="UP001607302"/>
    </source>
</evidence>
<reference evidence="1 2" key="1">
    <citation type="journal article" date="2024" name="Ann. Entomol. Soc. Am.">
        <title>Genomic analyses of the southern and eastern yellowjacket wasps (Hymenoptera: Vespidae) reveal evolutionary signatures of social life.</title>
        <authorList>
            <person name="Catto M.A."/>
            <person name="Caine P.B."/>
            <person name="Orr S.E."/>
            <person name="Hunt B.G."/>
            <person name="Goodisman M.A.D."/>
        </authorList>
    </citation>
    <scope>NUCLEOTIDE SEQUENCE [LARGE SCALE GENOMIC DNA]</scope>
    <source>
        <strain evidence="1">233</strain>
        <tissue evidence="1">Head and thorax</tissue>
    </source>
</reference>
<comment type="caution">
    <text evidence="1">The sequence shown here is derived from an EMBL/GenBank/DDBJ whole genome shotgun (WGS) entry which is preliminary data.</text>
</comment>